<evidence type="ECO:0000256" key="1">
    <source>
        <dbReference type="SAM" id="Phobius"/>
    </source>
</evidence>
<comment type="caution">
    <text evidence="2">The sequence shown here is derived from an EMBL/GenBank/DDBJ whole genome shotgun (WGS) entry which is preliminary data.</text>
</comment>
<keyword evidence="1" id="KW-0812">Transmembrane</keyword>
<proteinExistence type="predicted"/>
<reference evidence="2" key="1">
    <citation type="submission" date="2023-06" db="EMBL/GenBank/DDBJ databases">
        <title>Multi-omics analyses reveal the molecular pathogenesis toolkit of Lasiodiplodia hormozganensis, a cross-kingdom pathogen.</title>
        <authorList>
            <person name="Felix C."/>
            <person name="Meneses R."/>
            <person name="Goncalves M.F.M."/>
            <person name="Tilleman L."/>
            <person name="Duarte A.S."/>
            <person name="Jorrin-Novo J.V."/>
            <person name="Van De Peer Y."/>
            <person name="Deforce D."/>
            <person name="Van Nieuwerburgh F."/>
            <person name="Esteves A.C."/>
            <person name="Alves A."/>
        </authorList>
    </citation>
    <scope>NUCLEOTIDE SEQUENCE</scope>
    <source>
        <strain evidence="2">CBS 339.90</strain>
    </source>
</reference>
<dbReference type="AlphaFoldDB" id="A0AA39XSP7"/>
<dbReference type="Proteomes" id="UP001175001">
    <property type="component" value="Unassembled WGS sequence"/>
</dbReference>
<gene>
    <name evidence="2" type="ORF">DIS24_g9824</name>
</gene>
<evidence type="ECO:0000313" key="2">
    <source>
        <dbReference type="EMBL" id="KAK0638415.1"/>
    </source>
</evidence>
<evidence type="ECO:0000313" key="3">
    <source>
        <dbReference type="Proteomes" id="UP001175001"/>
    </source>
</evidence>
<dbReference type="EMBL" id="JAUJDW010000093">
    <property type="protein sequence ID" value="KAK0638415.1"/>
    <property type="molecule type" value="Genomic_DNA"/>
</dbReference>
<organism evidence="2 3">
    <name type="scientific">Lasiodiplodia hormozganensis</name>
    <dbReference type="NCBI Taxonomy" id="869390"/>
    <lineage>
        <taxon>Eukaryota</taxon>
        <taxon>Fungi</taxon>
        <taxon>Dikarya</taxon>
        <taxon>Ascomycota</taxon>
        <taxon>Pezizomycotina</taxon>
        <taxon>Dothideomycetes</taxon>
        <taxon>Dothideomycetes incertae sedis</taxon>
        <taxon>Botryosphaeriales</taxon>
        <taxon>Botryosphaeriaceae</taxon>
        <taxon>Lasiodiplodia</taxon>
    </lineage>
</organism>
<feature type="transmembrane region" description="Helical" evidence="1">
    <location>
        <begin position="96"/>
        <end position="117"/>
    </location>
</feature>
<keyword evidence="1" id="KW-1133">Transmembrane helix</keyword>
<keyword evidence="3" id="KW-1185">Reference proteome</keyword>
<accession>A0AA39XSP7</accession>
<sequence>MRDRGDSLFSVSFRFKLGQGTNLWYFCYIDNLVHGFFPAALSLLRAADAPPLPSDRRVEGEVINITNIERLPFWGFTLAVADVMGKPVPEDQIVKIQLWLGLIMGFVAEWGVWLLSLGRK</sequence>
<feature type="transmembrane region" description="Helical" evidence="1">
    <location>
        <begin position="23"/>
        <end position="44"/>
    </location>
</feature>
<protein>
    <submittedName>
        <fullName evidence="2">Uncharacterized protein</fullName>
    </submittedName>
</protein>
<keyword evidence="1" id="KW-0472">Membrane</keyword>
<name>A0AA39XSP7_9PEZI</name>